<keyword evidence="2" id="KW-1185">Reference proteome</keyword>
<proteinExistence type="predicted"/>
<reference evidence="1" key="1">
    <citation type="submission" date="2021-12" db="EMBL/GenBank/DDBJ databases">
        <title>Discovery of the Pendulisporaceae a myxobacterial family with distinct sporulation behavior and unique specialized metabolism.</title>
        <authorList>
            <person name="Garcia R."/>
            <person name="Popoff A."/>
            <person name="Bader C.D."/>
            <person name="Loehr J."/>
            <person name="Walesch S."/>
            <person name="Walt C."/>
            <person name="Boldt J."/>
            <person name="Bunk B."/>
            <person name="Haeckl F.J.F.P.J."/>
            <person name="Gunesch A.P."/>
            <person name="Birkelbach J."/>
            <person name="Nuebel U."/>
            <person name="Pietschmann T."/>
            <person name="Bach T."/>
            <person name="Mueller R."/>
        </authorList>
    </citation>
    <scope>NUCLEOTIDE SEQUENCE</scope>
    <source>
        <strain evidence="1">MSr11367</strain>
    </source>
</reference>
<accession>A0ABZ2L583</accession>
<organism evidence="1 2">
    <name type="scientific">Pendulispora rubella</name>
    <dbReference type="NCBI Taxonomy" id="2741070"/>
    <lineage>
        <taxon>Bacteria</taxon>
        <taxon>Pseudomonadati</taxon>
        <taxon>Myxococcota</taxon>
        <taxon>Myxococcia</taxon>
        <taxon>Myxococcales</taxon>
        <taxon>Sorangiineae</taxon>
        <taxon>Pendulisporaceae</taxon>
        <taxon>Pendulispora</taxon>
    </lineage>
</organism>
<dbReference type="EMBL" id="CP089983">
    <property type="protein sequence ID" value="WXB03762.1"/>
    <property type="molecule type" value="Genomic_DNA"/>
</dbReference>
<gene>
    <name evidence="1" type="ORF">LVJ94_43515</name>
</gene>
<protein>
    <submittedName>
        <fullName evidence="1">Uncharacterized protein</fullName>
    </submittedName>
</protein>
<name>A0ABZ2L583_9BACT</name>
<evidence type="ECO:0000313" key="2">
    <source>
        <dbReference type="Proteomes" id="UP001374803"/>
    </source>
</evidence>
<dbReference type="RefSeq" id="WP_394833397.1">
    <property type="nucleotide sequence ID" value="NZ_CP089929.1"/>
</dbReference>
<evidence type="ECO:0000313" key="1">
    <source>
        <dbReference type="EMBL" id="WXB03762.1"/>
    </source>
</evidence>
<sequence length="146" mass="15910">MLRDTTVVDTLPLDWECATGTGCAQDWYAVGTFGYNGVLWHNVSTGVLGVWQTGDRNHVKGSYNLSSGCDSTCAQKWKIIGQVDFDGKAGPDLAWHNIDTGEVSIWLTDPAGTVTSTATLDWKCDSTCTQTWKPLGFVQFPDPPPH</sequence>
<dbReference type="Proteomes" id="UP001374803">
    <property type="component" value="Chromosome"/>
</dbReference>